<keyword evidence="3" id="KW-1185">Reference proteome</keyword>
<evidence type="ECO:0000313" key="3">
    <source>
        <dbReference type="Proteomes" id="UP001210231"/>
    </source>
</evidence>
<gene>
    <name evidence="2" type="ORF">O3P16_14230</name>
</gene>
<proteinExistence type="predicted"/>
<dbReference type="InterPro" id="IPR018490">
    <property type="entry name" value="cNMP-bd_dom_sf"/>
</dbReference>
<evidence type="ECO:0000313" key="2">
    <source>
        <dbReference type="EMBL" id="MDA3615968.1"/>
    </source>
</evidence>
<feature type="domain" description="Cyclic nucleotide-binding" evidence="1">
    <location>
        <begin position="12"/>
        <end position="115"/>
    </location>
</feature>
<protein>
    <submittedName>
        <fullName evidence="2">Crp/Fnr family transcriptional regulator</fullName>
    </submittedName>
</protein>
<dbReference type="SMART" id="SM00100">
    <property type="entry name" value="cNMP"/>
    <property type="match status" value="1"/>
</dbReference>
<dbReference type="Pfam" id="PF00027">
    <property type="entry name" value="cNMP_binding"/>
    <property type="match status" value="1"/>
</dbReference>
<comment type="caution">
    <text evidence="2">The sequence shown here is derived from an EMBL/GenBank/DDBJ whole genome shotgun (WGS) entry which is preliminary data.</text>
</comment>
<dbReference type="Proteomes" id="UP001210231">
    <property type="component" value="Unassembled WGS sequence"/>
</dbReference>
<dbReference type="SUPFAM" id="SSF51206">
    <property type="entry name" value="cAMP-binding domain-like"/>
    <property type="match status" value="1"/>
</dbReference>
<sequence>MNSQHFLSHIFTSKDFTVNEQASIFSEFERVHYSKNDYLIKEGALVDKYWFVENGYARAYVIDINGNDISTDFYTQGDLIIDWISFFQHSPAKENIQAMSDCTVWQINFDKFQGLYHGIKSFNEHGRATMVQGYFNLKEHSIAMLTEHAKERYKKLIHDKPHIIQNVSLKHIATYLGITDTSLSRIRKELISE</sequence>
<organism evidence="2 3">
    <name type="scientific">Polluticaenibacter yanchengensis</name>
    <dbReference type="NCBI Taxonomy" id="3014562"/>
    <lineage>
        <taxon>Bacteria</taxon>
        <taxon>Pseudomonadati</taxon>
        <taxon>Bacteroidota</taxon>
        <taxon>Chitinophagia</taxon>
        <taxon>Chitinophagales</taxon>
        <taxon>Chitinophagaceae</taxon>
        <taxon>Polluticaenibacter</taxon>
    </lineage>
</organism>
<dbReference type="Gene3D" id="2.60.120.10">
    <property type="entry name" value="Jelly Rolls"/>
    <property type="match status" value="1"/>
</dbReference>
<dbReference type="EMBL" id="JAQGEF010000020">
    <property type="protein sequence ID" value="MDA3615968.1"/>
    <property type="molecule type" value="Genomic_DNA"/>
</dbReference>
<accession>A0ABT4UMG3</accession>
<name>A0ABT4UMG3_9BACT</name>
<dbReference type="InterPro" id="IPR014710">
    <property type="entry name" value="RmlC-like_jellyroll"/>
</dbReference>
<dbReference type="InterPro" id="IPR000595">
    <property type="entry name" value="cNMP-bd_dom"/>
</dbReference>
<dbReference type="PROSITE" id="PS50042">
    <property type="entry name" value="CNMP_BINDING_3"/>
    <property type="match status" value="1"/>
</dbReference>
<dbReference type="CDD" id="cd00038">
    <property type="entry name" value="CAP_ED"/>
    <property type="match status" value="1"/>
</dbReference>
<dbReference type="RefSeq" id="WP_407032297.1">
    <property type="nucleotide sequence ID" value="NZ_JAQGEF010000020.1"/>
</dbReference>
<evidence type="ECO:0000259" key="1">
    <source>
        <dbReference type="PROSITE" id="PS50042"/>
    </source>
</evidence>
<reference evidence="2 3" key="1">
    <citation type="submission" date="2022-12" db="EMBL/GenBank/DDBJ databases">
        <title>Chitinophagaceae gen. sp. nov., a new member of the family Chitinophagaceae, isolated from soil in a chemical factory.</title>
        <authorList>
            <person name="Ke Z."/>
        </authorList>
    </citation>
    <scope>NUCLEOTIDE SEQUENCE [LARGE SCALE GENOMIC DNA]</scope>
    <source>
        <strain evidence="2 3">LY-5</strain>
    </source>
</reference>